<feature type="domain" description="Bulb-type lectin" evidence="4">
    <location>
        <begin position="67"/>
        <end position="189"/>
    </location>
</feature>
<evidence type="ECO:0000256" key="3">
    <source>
        <dbReference type="SAM" id="SignalP"/>
    </source>
</evidence>
<name>A0A9D5C1B3_9LILI</name>
<keyword evidence="7" id="KW-1185">Reference proteome</keyword>
<feature type="signal peptide" evidence="3">
    <location>
        <begin position="1"/>
        <end position="23"/>
    </location>
</feature>
<dbReference type="InterPro" id="IPR001480">
    <property type="entry name" value="Bulb-type_lectin_dom"/>
</dbReference>
<protein>
    <recommendedName>
        <fullName evidence="8">Receptor-like serine/threonine-protein kinase</fullName>
    </recommendedName>
</protein>
<dbReference type="AlphaFoldDB" id="A0A9D5C1B3"/>
<evidence type="ECO:0000256" key="2">
    <source>
        <dbReference type="SAM" id="Phobius"/>
    </source>
</evidence>
<dbReference type="PANTHER" id="PTHR47976:SF30">
    <property type="entry name" value="RECEPTOR-LIKE SERINE_THREONINE-PROTEIN KINASE"/>
    <property type="match status" value="1"/>
</dbReference>
<dbReference type="PROSITE" id="PS50948">
    <property type="entry name" value="PAN"/>
    <property type="match status" value="1"/>
</dbReference>
<proteinExistence type="predicted"/>
<dbReference type="PANTHER" id="PTHR47976">
    <property type="entry name" value="G-TYPE LECTIN S-RECEPTOR-LIKE SERINE/THREONINE-PROTEIN KINASE SD2-5"/>
    <property type="match status" value="1"/>
</dbReference>
<evidence type="ECO:0000313" key="7">
    <source>
        <dbReference type="Proteomes" id="UP001085076"/>
    </source>
</evidence>
<dbReference type="Gene3D" id="2.90.10.30">
    <property type="match status" value="1"/>
</dbReference>
<dbReference type="InterPro" id="IPR003609">
    <property type="entry name" value="Pan_app"/>
</dbReference>
<dbReference type="FunFam" id="2.90.10.30:FF:000003">
    <property type="entry name" value="Os04g0303100 protein"/>
    <property type="match status" value="1"/>
</dbReference>
<sequence>MVSALQLLLCFLTITSCPSTVRPQTSDGYPSLAAPATQWLNVGPSAPFYENKYIDGSLVRPILVDGWFAYGESEGFGFACGFVCRGQPECHSFTFAVFIIKVLSLKAYIELPKQETVHVVWTANRDKTVKEGAMLELTHDGDLVLTDVDESIVWSSGTAGKSVARMELCSNGSLGLFDSSGVAIWESFDHPTDTLLLGQRLAERQKLTASVSPSNWSEGLFHMGFDDNGIQAYVQTDVLYYLRGSMHILSGDTSLDQQLSYLEFVNGSLVLIFSPLSIARTPLPLSQYPQFLRLDSDGHFRAYQFDRVKKWNVVTDLLSDSLEECDYPTACGRYGICLNGQCSCPHGDDGETSYFTALDGDPKHGCSMVTPLTCQESQHHHFVPLSNVSYFNLRRPTLSGVDADTCKVVCMTNCSCKAAFLQYHSNASDGRCYLLYDVYSLIRGQKSTIYNSTAFLKVQLPARSSSKKKVRLTLMLVLGSVAVAVAMFIILINIICVRTLLSKKKSPRSVVADMEDVEENHIYHVLEIPARFSYNDLVSATNNFSRELGTGGSGSVFEGTLRKNLDFRRPTEEIYLLKVLQEKAKENCLHDVILKYNKDMDMELQMEEAVKMIRIAMWCLQADFKSRPAMSIVVKVLEDTIDFEPIVDLDFLMPSTMAFVGQISNLIFNSLPSGPR</sequence>
<feature type="domain" description="Apple" evidence="5">
    <location>
        <begin position="374"/>
        <end position="454"/>
    </location>
</feature>
<dbReference type="SUPFAM" id="SSF51110">
    <property type="entry name" value="alpha-D-mannose-specific plant lectins"/>
    <property type="match status" value="1"/>
</dbReference>
<evidence type="ECO:0000256" key="1">
    <source>
        <dbReference type="ARBA" id="ARBA00022729"/>
    </source>
</evidence>
<dbReference type="Proteomes" id="UP001085076">
    <property type="component" value="Miscellaneous, Linkage group lg08"/>
</dbReference>
<organism evidence="6 7">
    <name type="scientific">Dioscorea zingiberensis</name>
    <dbReference type="NCBI Taxonomy" id="325984"/>
    <lineage>
        <taxon>Eukaryota</taxon>
        <taxon>Viridiplantae</taxon>
        <taxon>Streptophyta</taxon>
        <taxon>Embryophyta</taxon>
        <taxon>Tracheophyta</taxon>
        <taxon>Spermatophyta</taxon>
        <taxon>Magnoliopsida</taxon>
        <taxon>Liliopsida</taxon>
        <taxon>Dioscoreales</taxon>
        <taxon>Dioscoreaceae</taxon>
        <taxon>Dioscorea</taxon>
    </lineage>
</organism>
<evidence type="ECO:0008006" key="8">
    <source>
        <dbReference type="Google" id="ProtNLM"/>
    </source>
</evidence>
<dbReference type="CDD" id="cd00028">
    <property type="entry name" value="B_lectin"/>
    <property type="match status" value="1"/>
</dbReference>
<evidence type="ECO:0000313" key="6">
    <source>
        <dbReference type="EMBL" id="KAJ0964866.1"/>
    </source>
</evidence>
<feature type="transmembrane region" description="Helical" evidence="2">
    <location>
        <begin position="472"/>
        <end position="496"/>
    </location>
</feature>
<accession>A0A9D5C1B3</accession>
<dbReference type="PROSITE" id="PS50927">
    <property type="entry name" value="BULB_LECTIN"/>
    <property type="match status" value="1"/>
</dbReference>
<gene>
    <name evidence="6" type="ORF">J5N97_026004</name>
</gene>
<reference evidence="6" key="1">
    <citation type="submission" date="2021-03" db="EMBL/GenBank/DDBJ databases">
        <authorList>
            <person name="Li Z."/>
            <person name="Yang C."/>
        </authorList>
    </citation>
    <scope>NUCLEOTIDE SEQUENCE</scope>
    <source>
        <strain evidence="6">Dzin_1.0</strain>
        <tissue evidence="6">Leaf</tissue>
    </source>
</reference>
<dbReference type="GO" id="GO:0051707">
    <property type="term" value="P:response to other organism"/>
    <property type="evidence" value="ECO:0007669"/>
    <property type="project" value="UniProtKB-ARBA"/>
</dbReference>
<dbReference type="Gene3D" id="3.30.200.20">
    <property type="entry name" value="Phosphorylase Kinase, domain 1"/>
    <property type="match status" value="1"/>
</dbReference>
<comment type="caution">
    <text evidence="6">The sequence shown here is derived from an EMBL/GenBank/DDBJ whole genome shotgun (WGS) entry which is preliminary data.</text>
</comment>
<dbReference type="Pfam" id="PF01453">
    <property type="entry name" value="B_lectin"/>
    <property type="match status" value="1"/>
</dbReference>
<dbReference type="OrthoDB" id="4062651at2759"/>
<keyword evidence="2" id="KW-0812">Transmembrane</keyword>
<feature type="chain" id="PRO_5039020132" description="Receptor-like serine/threonine-protein kinase" evidence="3">
    <location>
        <begin position="24"/>
        <end position="676"/>
    </location>
</feature>
<evidence type="ECO:0000259" key="4">
    <source>
        <dbReference type="PROSITE" id="PS50927"/>
    </source>
</evidence>
<keyword evidence="1 3" id="KW-0732">Signal</keyword>
<reference evidence="6" key="2">
    <citation type="journal article" date="2022" name="Hortic Res">
        <title>The genome of Dioscorea zingiberensis sheds light on the biosynthesis, origin and evolution of the medicinally important diosgenin saponins.</title>
        <authorList>
            <person name="Li Y."/>
            <person name="Tan C."/>
            <person name="Li Z."/>
            <person name="Guo J."/>
            <person name="Li S."/>
            <person name="Chen X."/>
            <person name="Wang C."/>
            <person name="Dai X."/>
            <person name="Yang H."/>
            <person name="Song W."/>
            <person name="Hou L."/>
            <person name="Xu J."/>
            <person name="Tong Z."/>
            <person name="Xu A."/>
            <person name="Yuan X."/>
            <person name="Wang W."/>
            <person name="Yang Q."/>
            <person name="Chen L."/>
            <person name="Sun Z."/>
            <person name="Wang K."/>
            <person name="Pan B."/>
            <person name="Chen J."/>
            <person name="Bao Y."/>
            <person name="Liu F."/>
            <person name="Qi X."/>
            <person name="Gang D.R."/>
            <person name="Wen J."/>
            <person name="Li J."/>
        </authorList>
    </citation>
    <scope>NUCLEOTIDE SEQUENCE</scope>
    <source>
        <strain evidence="6">Dzin_1.0</strain>
    </source>
</reference>
<dbReference type="EMBL" id="JAGGNH010000008">
    <property type="protein sequence ID" value="KAJ0964866.1"/>
    <property type="molecule type" value="Genomic_DNA"/>
</dbReference>
<dbReference type="SMART" id="SM00108">
    <property type="entry name" value="B_lectin"/>
    <property type="match status" value="1"/>
</dbReference>
<dbReference type="CDD" id="cd01098">
    <property type="entry name" value="PAN_AP_plant"/>
    <property type="match status" value="1"/>
</dbReference>
<evidence type="ECO:0000259" key="5">
    <source>
        <dbReference type="PROSITE" id="PS50948"/>
    </source>
</evidence>
<dbReference type="InterPro" id="IPR051343">
    <property type="entry name" value="G-type_lectin_kinases/EP1-like"/>
</dbReference>
<keyword evidence="2" id="KW-1133">Transmembrane helix</keyword>
<keyword evidence="2" id="KW-0472">Membrane</keyword>
<dbReference type="InterPro" id="IPR036426">
    <property type="entry name" value="Bulb-type_lectin_dom_sf"/>
</dbReference>